<dbReference type="Proteomes" id="UP000177564">
    <property type="component" value="Unassembled WGS sequence"/>
</dbReference>
<organism evidence="3 4">
    <name type="scientific">Candidatus Adlerbacteria bacterium RIFCSPHIGHO2_02_FULL_52_17</name>
    <dbReference type="NCBI Taxonomy" id="1797240"/>
    <lineage>
        <taxon>Bacteria</taxon>
        <taxon>Candidatus Adleribacteriota</taxon>
    </lineage>
</organism>
<dbReference type="PANTHER" id="PTHR11749">
    <property type="entry name" value="RIBULOSE-5-PHOSPHATE-3-EPIMERASE"/>
    <property type="match status" value="1"/>
</dbReference>
<keyword evidence="1" id="KW-0479">Metal-binding</keyword>
<dbReference type="InterPro" id="IPR000056">
    <property type="entry name" value="Ribul_P_3_epim-like"/>
</dbReference>
<comment type="caution">
    <text evidence="3">The sequence shown here is derived from an EMBL/GenBank/DDBJ whole genome shotgun (WGS) entry which is preliminary data.</text>
</comment>
<dbReference type="GO" id="GO:0046872">
    <property type="term" value="F:metal ion binding"/>
    <property type="evidence" value="ECO:0007669"/>
    <property type="project" value="UniProtKB-KW"/>
</dbReference>
<dbReference type="GO" id="GO:0016857">
    <property type="term" value="F:racemase and epimerase activity, acting on carbohydrates and derivatives"/>
    <property type="evidence" value="ECO:0007669"/>
    <property type="project" value="InterPro"/>
</dbReference>
<keyword evidence="2" id="KW-0413">Isomerase</keyword>
<evidence type="ECO:0008006" key="5">
    <source>
        <dbReference type="Google" id="ProtNLM"/>
    </source>
</evidence>
<proteinExistence type="predicted"/>
<protein>
    <recommendedName>
        <fullName evidence="5">Orotidine 5'-phosphate decarboxylase domain-containing protein</fullName>
    </recommendedName>
</protein>
<evidence type="ECO:0000313" key="4">
    <source>
        <dbReference type="Proteomes" id="UP000177564"/>
    </source>
</evidence>
<dbReference type="EMBL" id="MEWU01000002">
    <property type="protein sequence ID" value="OGC84111.1"/>
    <property type="molecule type" value="Genomic_DNA"/>
</dbReference>
<accession>A0A1F4XQV1</accession>
<dbReference type="InterPro" id="IPR013785">
    <property type="entry name" value="Aldolase_TIM"/>
</dbReference>
<reference evidence="3 4" key="1">
    <citation type="journal article" date="2016" name="Nat. Commun.">
        <title>Thousands of microbial genomes shed light on interconnected biogeochemical processes in an aquifer system.</title>
        <authorList>
            <person name="Anantharaman K."/>
            <person name="Brown C.T."/>
            <person name="Hug L.A."/>
            <person name="Sharon I."/>
            <person name="Castelle C.J."/>
            <person name="Probst A.J."/>
            <person name="Thomas B.C."/>
            <person name="Singh A."/>
            <person name="Wilkins M.J."/>
            <person name="Karaoz U."/>
            <person name="Brodie E.L."/>
            <person name="Williams K.H."/>
            <person name="Hubbard S.S."/>
            <person name="Banfield J.F."/>
        </authorList>
    </citation>
    <scope>NUCLEOTIDE SEQUENCE [LARGE SCALE GENOMIC DNA]</scope>
</reference>
<name>A0A1F4XQV1_9BACT</name>
<dbReference type="GO" id="GO:0005975">
    <property type="term" value="P:carbohydrate metabolic process"/>
    <property type="evidence" value="ECO:0007669"/>
    <property type="project" value="InterPro"/>
</dbReference>
<feature type="non-terminal residue" evidence="3">
    <location>
        <position position="183"/>
    </location>
</feature>
<evidence type="ECO:0000256" key="1">
    <source>
        <dbReference type="ARBA" id="ARBA00022723"/>
    </source>
</evidence>
<dbReference type="Gene3D" id="3.20.20.70">
    <property type="entry name" value="Aldolase class I"/>
    <property type="match status" value="1"/>
</dbReference>
<dbReference type="STRING" id="1797240.A3D68_01625"/>
<sequence>MATPIEIIPAVLPQSFKELEERLAPLKDTIRQAQVDVVDGHYCHGKTWPYRDSSTFKKIVQDEKGLPFWDKIDFQFDLMINNPHLVLKEYIAAGASQLILHAASAGAEEALQMIVDMRTDEIGNFSVRAGIAIGPQDQPDILEPFESQFDFVQVMGIDREGRQGEPFDRKALYLVERLRARYP</sequence>
<gene>
    <name evidence="3" type="ORF">A3D68_01625</name>
</gene>
<evidence type="ECO:0000313" key="3">
    <source>
        <dbReference type="EMBL" id="OGC84111.1"/>
    </source>
</evidence>
<dbReference type="InterPro" id="IPR011060">
    <property type="entry name" value="RibuloseP-bd_barrel"/>
</dbReference>
<dbReference type="AlphaFoldDB" id="A0A1F4XQV1"/>
<dbReference type="SUPFAM" id="SSF51366">
    <property type="entry name" value="Ribulose-phoshate binding barrel"/>
    <property type="match status" value="1"/>
</dbReference>
<dbReference type="Pfam" id="PF00834">
    <property type="entry name" value="Ribul_P_3_epim"/>
    <property type="match status" value="1"/>
</dbReference>
<evidence type="ECO:0000256" key="2">
    <source>
        <dbReference type="ARBA" id="ARBA00023235"/>
    </source>
</evidence>